<sequence length="188" mass="21795">MAKSLIKILTQDRNIGILSVTTGQLEIARIPVMNAPDWIIPKELILAIEPYRDRIWNFLWQGQDVSVYHLLPKTEQAESIIVLESITDVHRIGLQIQGDVTFHSVRISELKDVDATVYQQTLESFYPHILEQERLEKQHQQKQLENNQRLAYQPTEQDYVFQAVMLDGDVCIIPDLDKMSHFLVDLDS</sequence>
<dbReference type="STRING" id="1230338.MOMA_05085"/>
<evidence type="ECO:0008006" key="3">
    <source>
        <dbReference type="Google" id="ProtNLM"/>
    </source>
</evidence>
<reference evidence="1 2" key="1">
    <citation type="journal article" date="2013" name="Genome Announc.">
        <title>Genome Sequence of Moraxella macacae 0408225, a Novel Bacterial Species Isolated from a Cynomolgus Macaque with Epistaxis.</title>
        <authorList>
            <person name="Ladner J.T."/>
            <person name="Whitehouse C.A."/>
            <person name="Koroleva G.I."/>
            <person name="Palacios G.F."/>
        </authorList>
    </citation>
    <scope>NUCLEOTIDE SEQUENCE [LARGE SCALE GENOMIC DNA]</scope>
    <source>
        <strain evidence="1 2">0408225</strain>
    </source>
</reference>
<comment type="caution">
    <text evidence="1">The sequence shown here is derived from an EMBL/GenBank/DDBJ whole genome shotgun (WGS) entry which is preliminary data.</text>
</comment>
<gene>
    <name evidence="1" type="ORF">MOMA_05085</name>
</gene>
<dbReference type="OrthoDB" id="6657691at2"/>
<dbReference type="AlphaFoldDB" id="L2F9J8"/>
<keyword evidence="2" id="KW-1185">Reference proteome</keyword>
<protein>
    <recommendedName>
        <fullName evidence="3">CheW-like domain-containing protein</fullName>
    </recommendedName>
</protein>
<dbReference type="PATRIC" id="fig|1230338.3.peg.1107"/>
<evidence type="ECO:0000313" key="2">
    <source>
        <dbReference type="Proteomes" id="UP000023795"/>
    </source>
</evidence>
<name>L2F9J8_9GAMM</name>
<evidence type="ECO:0000313" key="1">
    <source>
        <dbReference type="EMBL" id="ELA09749.1"/>
    </source>
</evidence>
<dbReference type="RefSeq" id="WP_009767567.1">
    <property type="nucleotide sequence ID" value="NZ_ANIN01000001.1"/>
</dbReference>
<proteinExistence type="predicted"/>
<accession>L2F9J8</accession>
<dbReference type="Proteomes" id="UP000023795">
    <property type="component" value="Unassembled WGS sequence"/>
</dbReference>
<organism evidence="1 2">
    <name type="scientific">Moraxella macacae 0408225</name>
    <dbReference type="NCBI Taxonomy" id="1230338"/>
    <lineage>
        <taxon>Bacteria</taxon>
        <taxon>Pseudomonadati</taxon>
        <taxon>Pseudomonadota</taxon>
        <taxon>Gammaproteobacteria</taxon>
        <taxon>Moraxellales</taxon>
        <taxon>Moraxellaceae</taxon>
        <taxon>Moraxella</taxon>
    </lineage>
</organism>
<dbReference type="EMBL" id="ANIN01000001">
    <property type="protein sequence ID" value="ELA09749.1"/>
    <property type="molecule type" value="Genomic_DNA"/>
</dbReference>